<dbReference type="STRING" id="452589.G9P3W7"/>
<evidence type="ECO:0000313" key="16">
    <source>
        <dbReference type="Proteomes" id="UP000005426"/>
    </source>
</evidence>
<keyword evidence="6" id="KW-0378">Hydrolase</keyword>
<feature type="region of interest" description="Disordered" evidence="13">
    <location>
        <begin position="620"/>
        <end position="662"/>
    </location>
</feature>
<organism evidence="15 16">
    <name type="scientific">Hypocrea atroviridis (strain ATCC 20476 / IMI 206040)</name>
    <name type="common">Trichoderma atroviride</name>
    <dbReference type="NCBI Taxonomy" id="452589"/>
    <lineage>
        <taxon>Eukaryota</taxon>
        <taxon>Fungi</taxon>
        <taxon>Dikarya</taxon>
        <taxon>Ascomycota</taxon>
        <taxon>Pezizomycotina</taxon>
        <taxon>Sordariomycetes</taxon>
        <taxon>Hypocreomycetidae</taxon>
        <taxon>Hypocreales</taxon>
        <taxon>Hypocreaceae</taxon>
        <taxon>Trichoderma</taxon>
    </lineage>
</organism>
<comment type="similarity">
    <text evidence="2">Belongs to the multi antimicrobial extrusion (MATE) (TC 2.A.66.1) family.</text>
</comment>
<evidence type="ECO:0000256" key="4">
    <source>
        <dbReference type="ARBA" id="ARBA00022722"/>
    </source>
</evidence>
<keyword evidence="8" id="KW-0234">DNA repair</keyword>
<dbReference type="InterPro" id="IPR010347">
    <property type="entry name" value="Tdp1"/>
</dbReference>
<gene>
    <name evidence="15" type="ORF">TRIATDRAFT_225252</name>
</gene>
<dbReference type="KEGG" id="tatv:25778080"/>
<keyword evidence="7" id="KW-0269">Exonuclease</keyword>
<feature type="transmembrane region" description="Helical" evidence="14">
    <location>
        <begin position="835"/>
        <end position="856"/>
    </location>
</feature>
<reference evidence="15 16" key="1">
    <citation type="journal article" date="2011" name="Genome Biol.">
        <title>Comparative genome sequence analysis underscores mycoparasitism as the ancestral life style of Trichoderma.</title>
        <authorList>
            <person name="Kubicek C.P."/>
            <person name="Herrera-Estrella A."/>
            <person name="Seidl-Seiboth V."/>
            <person name="Martinez D.A."/>
            <person name="Druzhinina I.S."/>
            <person name="Thon M."/>
            <person name="Zeilinger S."/>
            <person name="Casas-Flores S."/>
            <person name="Horwitz B.A."/>
            <person name="Mukherjee P.K."/>
            <person name="Mukherjee M."/>
            <person name="Kredics L."/>
            <person name="Alcaraz L.D."/>
            <person name="Aerts A."/>
            <person name="Antal Z."/>
            <person name="Atanasova L."/>
            <person name="Cervantes-Badillo M.G."/>
            <person name="Challacombe J."/>
            <person name="Chertkov O."/>
            <person name="McCluskey K."/>
            <person name="Coulpier F."/>
            <person name="Deshpande N."/>
            <person name="von Doehren H."/>
            <person name="Ebbole D.J."/>
            <person name="Esquivel-Naranjo E.U."/>
            <person name="Fekete E."/>
            <person name="Flipphi M."/>
            <person name="Glaser F."/>
            <person name="Gomez-Rodriguez E.Y."/>
            <person name="Gruber S."/>
            <person name="Han C."/>
            <person name="Henrissat B."/>
            <person name="Hermosa R."/>
            <person name="Hernandez-Onate M."/>
            <person name="Karaffa L."/>
            <person name="Kosti I."/>
            <person name="Le Crom S."/>
            <person name="Lindquist E."/>
            <person name="Lucas S."/>
            <person name="Luebeck M."/>
            <person name="Luebeck P.S."/>
            <person name="Margeot A."/>
            <person name="Metz B."/>
            <person name="Misra M."/>
            <person name="Nevalainen H."/>
            <person name="Omann M."/>
            <person name="Packer N."/>
            <person name="Perrone G."/>
            <person name="Uresti-Rivera E.E."/>
            <person name="Salamov A."/>
            <person name="Schmoll M."/>
            <person name="Seiboth B."/>
            <person name="Shapiro H."/>
            <person name="Sukno S."/>
            <person name="Tamayo-Ramos J.A."/>
            <person name="Tisch D."/>
            <person name="Wiest A."/>
            <person name="Wilkinson H.H."/>
            <person name="Zhang M."/>
            <person name="Coutinho P.M."/>
            <person name="Kenerley C.M."/>
            <person name="Monte E."/>
            <person name="Baker S.E."/>
            <person name="Grigoriev I.V."/>
        </authorList>
    </citation>
    <scope>NUCLEOTIDE SEQUENCE [LARGE SCALE GENOMIC DNA]</scope>
    <source>
        <strain evidence="16">ATCC 20476 / IMI 206040</strain>
    </source>
</reference>
<dbReference type="GO" id="GO:0005634">
    <property type="term" value="C:nucleus"/>
    <property type="evidence" value="ECO:0007669"/>
    <property type="project" value="UniProtKB-SubCell"/>
</dbReference>
<dbReference type="eggNOG" id="KOG2031">
    <property type="taxonomic scope" value="Eukaryota"/>
</dbReference>
<dbReference type="PANTHER" id="PTHR12415">
    <property type="entry name" value="TYROSYL-DNA PHOSPHODIESTERASE 1"/>
    <property type="match status" value="1"/>
</dbReference>
<dbReference type="GO" id="GO:0003690">
    <property type="term" value="F:double-stranded DNA binding"/>
    <property type="evidence" value="ECO:0007669"/>
    <property type="project" value="TreeGrafter"/>
</dbReference>
<dbReference type="InterPro" id="IPR002528">
    <property type="entry name" value="MATE_fam"/>
</dbReference>
<feature type="active site" description="Proton donor/acceptor" evidence="10">
    <location>
        <position position="398"/>
    </location>
</feature>
<dbReference type="CDD" id="cd09194">
    <property type="entry name" value="PLDc_yTdp1_1"/>
    <property type="match status" value="1"/>
</dbReference>
<feature type="transmembrane region" description="Helical" evidence="14">
    <location>
        <begin position="805"/>
        <end position="823"/>
    </location>
</feature>
<evidence type="ECO:0000256" key="3">
    <source>
        <dbReference type="ARBA" id="ARBA00010205"/>
    </source>
</evidence>
<feature type="transmembrane region" description="Helical" evidence="14">
    <location>
        <begin position="945"/>
        <end position="965"/>
    </location>
</feature>
<keyword evidence="14" id="KW-1133">Transmembrane helix</keyword>
<evidence type="ECO:0000313" key="15">
    <source>
        <dbReference type="EMBL" id="EHK43072.1"/>
    </source>
</evidence>
<feature type="region of interest" description="Disordered" evidence="13">
    <location>
        <begin position="567"/>
        <end position="608"/>
    </location>
</feature>
<comment type="caution">
    <text evidence="15">The sequence shown here is derived from an EMBL/GenBank/DDBJ whole genome shotgun (WGS) entry which is preliminary data.</text>
</comment>
<feature type="compositionally biased region" description="Acidic residues" evidence="13">
    <location>
        <begin position="13"/>
        <end position="23"/>
    </location>
</feature>
<proteinExistence type="inferred from homology"/>
<dbReference type="eggNOG" id="KOG1347">
    <property type="taxonomic scope" value="Eukaryota"/>
</dbReference>
<feature type="compositionally biased region" description="Basic and acidic residues" evidence="13">
    <location>
        <begin position="636"/>
        <end position="645"/>
    </location>
</feature>
<keyword evidence="14" id="KW-0472">Membrane</keyword>
<evidence type="ECO:0000256" key="1">
    <source>
        <dbReference type="ARBA" id="ARBA00004123"/>
    </source>
</evidence>
<evidence type="ECO:0000256" key="2">
    <source>
        <dbReference type="ARBA" id="ARBA00010199"/>
    </source>
</evidence>
<evidence type="ECO:0000256" key="6">
    <source>
        <dbReference type="ARBA" id="ARBA00022801"/>
    </source>
</evidence>
<evidence type="ECO:0000256" key="8">
    <source>
        <dbReference type="ARBA" id="ARBA00023204"/>
    </source>
</evidence>
<dbReference type="PANTHER" id="PTHR12415:SF0">
    <property type="entry name" value="TYROSYL-DNA PHOSPHODIESTERASE 1"/>
    <property type="match status" value="1"/>
</dbReference>
<dbReference type="GO" id="GO:0003697">
    <property type="term" value="F:single-stranded DNA binding"/>
    <property type="evidence" value="ECO:0007669"/>
    <property type="project" value="TreeGrafter"/>
</dbReference>
<keyword evidence="14" id="KW-0812">Transmembrane</keyword>
<keyword evidence="16" id="KW-1185">Reference proteome</keyword>
<dbReference type="Pfam" id="PF01554">
    <property type="entry name" value="MatE"/>
    <property type="match status" value="2"/>
</dbReference>
<feature type="site" description="Interaction with DNA" evidence="12">
    <location>
        <position position="422"/>
    </location>
</feature>
<dbReference type="Gene3D" id="3.30.870.10">
    <property type="entry name" value="Endonuclease Chain A"/>
    <property type="match status" value="2"/>
</dbReference>
<dbReference type="GO" id="GO:0006281">
    <property type="term" value="P:DNA repair"/>
    <property type="evidence" value="ECO:0007669"/>
    <property type="project" value="UniProtKB-KW"/>
</dbReference>
<dbReference type="GO" id="GO:1990961">
    <property type="term" value="P:xenobiotic detoxification by transmembrane export across the plasma membrane"/>
    <property type="evidence" value="ECO:0007669"/>
    <property type="project" value="InterPro"/>
</dbReference>
<dbReference type="EMBL" id="ABDG02000026">
    <property type="protein sequence ID" value="EHK43072.1"/>
    <property type="molecule type" value="Genomic_DNA"/>
</dbReference>
<feature type="transmembrane region" description="Helical" evidence="14">
    <location>
        <begin position="1059"/>
        <end position="1079"/>
    </location>
</feature>
<feature type="transmembrane region" description="Helical" evidence="14">
    <location>
        <begin position="1085"/>
        <end position="1105"/>
    </location>
</feature>
<feature type="transmembrane region" description="Helical" evidence="14">
    <location>
        <begin position="1019"/>
        <end position="1047"/>
    </location>
</feature>
<feature type="compositionally biased region" description="Acidic residues" evidence="13">
    <location>
        <begin position="625"/>
        <end position="635"/>
    </location>
</feature>
<dbReference type="NCBIfam" id="TIGR00797">
    <property type="entry name" value="matE"/>
    <property type="match status" value="1"/>
</dbReference>
<protein>
    <recommendedName>
        <fullName evidence="17">MATE efflux family protein</fullName>
    </recommendedName>
</protein>
<keyword evidence="5" id="KW-0227">DNA damage</keyword>
<evidence type="ECO:0000256" key="7">
    <source>
        <dbReference type="ARBA" id="ARBA00022839"/>
    </source>
</evidence>
<sequence>MDFARKRSRDAADGDEGNGDEALESLSRPISPPRKKFRQINIQKSPWQLTRIRDLPDELNKDTVSLQDLLGDPLIRECWQFNFLHDIPFMVNTFDETVRRLVQLHVVHGFWKKSDLNRILLSDAAARYPNVHLHCAPMPEMFGTHHSKMMVMFRSDNTAQIIIHTANMIPRDWTNMTNAVWQSPKLPLLPVPDIISQHGQTLPLGSGLRFKADLLSYLMKYDSYKVTCKPLADRLGYFDFSSVRAAFIASVPGKHDIRDASQPAWGWAGLQRCLQGVPVGPGGSAIVVQISSIATLGANDDWLQRTLFNSLATSLTPNANKPSFKVVFPTADEIRNSLDGYASGNSIHTKIQSAQHISQLRYLHPILHHWANDSKDGAALFAGASIYGDSGRNRAAPHIKTYIRFNCNTTIDWAMLTSANMSKQAWGETLKPTTGEFRIASWEVGVLVWPNLLCKDGVMLSSFQSDTVNMSPFSQAQRPIKRPTIAVMSRAPNGGSGPSGLEHPAFSSSFRSGSPLAEQVLAQDIAACSDDDFDPADDLLDPDQPHHFMYRRPSGVGYGAARPAFNPSGLEEPILTPLERKQSRDAERSLLRDNHVLPPKHAHKSQSLPARMYRKMFSTKVPVEESGDETDEDEPLLSRDPDRDYGTQARRQRSAVEGEEDVDEQWEEAITAGRIRTTWQREAKTVLSYCGPLIVTFFLQYSINVAGIFAVGRIGTIELGAISLANMSQAISCLAPFQGLATSLDTLCAQAYGSGHKHLVGLQCQRMACFLLTLSVPVIILWLFGAEPILQRMVPNPESARLAGLYLRVMIFAIPGVILFECGKRFTQAQGLFQATTYVLLFAAPFNVFLTWLLVWKLEYGFVGAPMAVAITENILPVLLFCYVRFVNGRECWGGFSRRALTNWWVMIKLALPGMIMVEAEWLAFEILTLLASRFGSDYLAAQSVVSTIASISYQIPFPMSIAASTRVANLIGAGLVDAARVTGKVTFVIHFILGLLNFTLYSSLRFHLPLLFTDDETVISIVASILPVVAVMQVFDCMSAGAHGLLRGIGKQSIGGPVNLISYYAISLPISLALAFGLGWKLQGLWAGVSVGLFLVTTIEYTYLLKTDWNQAAREAAARNAAG</sequence>
<name>G9P3W7_HYPAI</name>
<dbReference type="FunFam" id="3.30.870.10:FF:000038">
    <property type="entry name" value="Probable tyrosyl-DNA phosphodiesterase"/>
    <property type="match status" value="1"/>
</dbReference>
<dbReference type="InterPro" id="IPR045069">
    <property type="entry name" value="MATE_euk"/>
</dbReference>
<evidence type="ECO:0008006" key="17">
    <source>
        <dbReference type="Google" id="ProtNLM"/>
    </source>
</evidence>
<feature type="region of interest" description="Disordered" evidence="13">
    <location>
        <begin position="490"/>
        <end position="509"/>
    </location>
</feature>
<dbReference type="OrthoDB" id="2126698at2759"/>
<feature type="region of interest" description="Disordered" evidence="13">
    <location>
        <begin position="1"/>
        <end position="35"/>
    </location>
</feature>
<dbReference type="GO" id="GO:0017005">
    <property type="term" value="F:3'-tyrosyl-DNA phosphodiesterase activity"/>
    <property type="evidence" value="ECO:0007669"/>
    <property type="project" value="TreeGrafter"/>
</dbReference>
<feature type="transmembrane region" description="Helical" evidence="14">
    <location>
        <begin position="904"/>
        <end position="925"/>
    </location>
</feature>
<dbReference type="AlphaFoldDB" id="G9P3W7"/>
<dbReference type="GO" id="GO:0042910">
    <property type="term" value="F:xenobiotic transmembrane transporter activity"/>
    <property type="evidence" value="ECO:0007669"/>
    <property type="project" value="InterPro"/>
</dbReference>
<comment type="subcellular location">
    <subcellularLocation>
        <location evidence="1">Nucleus</location>
    </subcellularLocation>
</comment>
<feature type="binding site" evidence="11">
    <location>
        <position position="148"/>
    </location>
    <ligand>
        <name>substrate</name>
    </ligand>
</feature>
<dbReference type="Proteomes" id="UP000005426">
    <property type="component" value="Unassembled WGS sequence"/>
</dbReference>
<dbReference type="GO" id="GO:0016020">
    <property type="term" value="C:membrane"/>
    <property type="evidence" value="ECO:0007669"/>
    <property type="project" value="InterPro"/>
</dbReference>
<feature type="active site" description="Nucleophile" evidence="10">
    <location>
        <position position="146"/>
    </location>
</feature>
<feature type="binding site" evidence="11">
    <location>
        <position position="400"/>
    </location>
    <ligand>
        <name>substrate</name>
    </ligand>
</feature>
<feature type="compositionally biased region" description="Basic and acidic residues" evidence="13">
    <location>
        <begin position="578"/>
        <end position="595"/>
    </location>
</feature>
<dbReference type="HOGENOM" id="CLU_007017_0_0_1"/>
<dbReference type="GO" id="GO:0004527">
    <property type="term" value="F:exonuclease activity"/>
    <property type="evidence" value="ECO:0007669"/>
    <property type="project" value="UniProtKB-KW"/>
</dbReference>
<evidence type="ECO:0000256" key="14">
    <source>
        <dbReference type="SAM" id="Phobius"/>
    </source>
</evidence>
<dbReference type="CDD" id="cd13132">
    <property type="entry name" value="MATE_eukaryotic"/>
    <property type="match status" value="1"/>
</dbReference>
<dbReference type="Pfam" id="PF06087">
    <property type="entry name" value="Tyr-DNA_phospho"/>
    <property type="match status" value="1"/>
</dbReference>
<evidence type="ECO:0000256" key="13">
    <source>
        <dbReference type="SAM" id="MobiDB-lite"/>
    </source>
</evidence>
<keyword evidence="4" id="KW-0540">Nuclease</keyword>
<comment type="similarity">
    <text evidence="3">Belongs to the tyrosyl-DNA phosphodiesterase family.</text>
</comment>
<dbReference type="OMA" id="TIDWAML"/>
<keyword evidence="9" id="KW-0539">Nucleus</keyword>
<accession>G9P3W7</accession>
<dbReference type="GeneID" id="25778080"/>
<evidence type="ECO:0000256" key="10">
    <source>
        <dbReference type="PIRSR" id="PIRSR610347-1"/>
    </source>
</evidence>
<dbReference type="SUPFAM" id="SSF56024">
    <property type="entry name" value="Phospholipase D/nuclease"/>
    <property type="match status" value="2"/>
</dbReference>
<evidence type="ECO:0000256" key="11">
    <source>
        <dbReference type="PIRSR" id="PIRSR610347-2"/>
    </source>
</evidence>
<dbReference type="GO" id="GO:0015297">
    <property type="term" value="F:antiporter activity"/>
    <property type="evidence" value="ECO:0007669"/>
    <property type="project" value="InterPro"/>
</dbReference>
<evidence type="ECO:0000256" key="12">
    <source>
        <dbReference type="PIRSR" id="PIRSR610347-3"/>
    </source>
</evidence>
<feature type="transmembrane region" description="Helical" evidence="14">
    <location>
        <begin position="767"/>
        <end position="785"/>
    </location>
</feature>
<feature type="transmembrane region" description="Helical" evidence="14">
    <location>
        <begin position="986"/>
        <end position="1007"/>
    </location>
</feature>
<evidence type="ECO:0000256" key="9">
    <source>
        <dbReference type="ARBA" id="ARBA00023242"/>
    </source>
</evidence>
<evidence type="ECO:0000256" key="5">
    <source>
        <dbReference type="ARBA" id="ARBA00022763"/>
    </source>
</evidence>
<feature type="transmembrane region" description="Helical" evidence="14">
    <location>
        <begin position="862"/>
        <end position="884"/>
    </location>
</feature>